<gene>
    <name evidence="1" type="ORF">GYA55_02705</name>
</gene>
<name>A0A7X9FPW2_9DELT</name>
<reference evidence="1 2" key="1">
    <citation type="journal article" date="2020" name="Biotechnol. Biofuels">
        <title>New insights from the biogas microbiome by comprehensive genome-resolved metagenomics of nearly 1600 species originating from multiple anaerobic digesters.</title>
        <authorList>
            <person name="Campanaro S."/>
            <person name="Treu L."/>
            <person name="Rodriguez-R L.M."/>
            <person name="Kovalovszki A."/>
            <person name="Ziels R.M."/>
            <person name="Maus I."/>
            <person name="Zhu X."/>
            <person name="Kougias P.G."/>
            <person name="Basile A."/>
            <person name="Luo G."/>
            <person name="Schluter A."/>
            <person name="Konstantinidis K.T."/>
            <person name="Angelidaki I."/>
        </authorList>
    </citation>
    <scope>NUCLEOTIDE SEQUENCE [LARGE SCALE GENOMIC DNA]</scope>
    <source>
        <strain evidence="1">AS27yjCOA_65</strain>
    </source>
</reference>
<accession>A0A7X9FPW2</accession>
<proteinExistence type="predicted"/>
<comment type="caution">
    <text evidence="1">The sequence shown here is derived from an EMBL/GenBank/DDBJ whole genome shotgun (WGS) entry which is preliminary data.</text>
</comment>
<protein>
    <submittedName>
        <fullName evidence="1">Uncharacterized protein</fullName>
    </submittedName>
</protein>
<evidence type="ECO:0000313" key="2">
    <source>
        <dbReference type="Proteomes" id="UP000524246"/>
    </source>
</evidence>
<organism evidence="1 2">
    <name type="scientific">SAR324 cluster bacterium</name>
    <dbReference type="NCBI Taxonomy" id="2024889"/>
    <lineage>
        <taxon>Bacteria</taxon>
        <taxon>Deltaproteobacteria</taxon>
        <taxon>SAR324 cluster</taxon>
    </lineage>
</organism>
<dbReference type="AlphaFoldDB" id="A0A7X9FPW2"/>
<sequence>MENTNLAISPSPEKVMETLGTIKARRTAFVARFIVLRESKRTRSHRKIEMLSWREDSTAEELAARFRQIFVENGDNMLPVDRDLRRALAHANRSLNFFIQEYESRATTNFIDSLFDYERSNTLLFGADEQPKPGGWRLPKELLNELAKKQKDQ</sequence>
<dbReference type="Proteomes" id="UP000524246">
    <property type="component" value="Unassembled WGS sequence"/>
</dbReference>
<evidence type="ECO:0000313" key="1">
    <source>
        <dbReference type="EMBL" id="NMC62056.1"/>
    </source>
</evidence>
<dbReference type="EMBL" id="JAAZON010000106">
    <property type="protein sequence ID" value="NMC62056.1"/>
    <property type="molecule type" value="Genomic_DNA"/>
</dbReference>